<dbReference type="RefSeq" id="WP_109622297.1">
    <property type="nucleotide sequence ID" value="NZ_QGDO01000009.1"/>
</dbReference>
<comment type="caution">
    <text evidence="3">The sequence shown here is derived from an EMBL/GenBank/DDBJ whole genome shotgun (WGS) entry which is preliminary data.</text>
</comment>
<feature type="compositionally biased region" description="Low complexity" evidence="1">
    <location>
        <begin position="782"/>
        <end position="795"/>
    </location>
</feature>
<feature type="compositionally biased region" description="Basic and acidic residues" evidence="1">
    <location>
        <begin position="681"/>
        <end position="698"/>
    </location>
</feature>
<keyword evidence="2" id="KW-0472">Membrane</keyword>
<sequence>MLEDKIRAYKKKLYRNILLKSSIIAVTLICSVFLIVNGLEYWGSFNQQTRGILFFGSVLIFGLALVFGVIKPIVDIFRTSKQISDEEAAKQIGSSFPDVKDSLLNTLQIQKSTYGSSDLISASIEQNSAKFSSTDFSTAISYRNSLHYLRYLVFPILIILAVVFLAPSFFTESTHKIINYDKEFIPTAPFTFEIQNQELLAFRNDNFELRLKTQGSALPSSVSIVTAEGRKLRMIKEGEGEFVYTFKNIQKDVNFFFDGSGYQSSTNLIAVRYRPNLANFNVRLDYPKYLGKKSETLSNVGNLLVPEGTKVAWQFKTQHADEVKMVFLNDSSAEEAQINEENLFEIEKTAKAATDYEIALKNEFAQNKEKIEYYLNVVPDEHPSINLQNYRDTVMFDYMIVGGNIGDDYGITGLNLKYRVTDERQTSKEKFKPIKIPFNRQAINQSYFYKMDVASLNLKAGQTLEYYVEVWDNDGFNGRKRSKTGVYRFDLPSKEALKESLKAETTKTESKIDKALKQADELNKSLEDVQNKLKGKKQLSWQDKKELEKILKDKEELSKTIQQLQEQNEQLNQKQNKFGNSEKELQQKAEQLQKLMDELLDEDTKKLYDELNKLLEQNYINQNLQETLDEMEFKQKNLQKELDRALELFKKLKFENKANEVASELEELAKKQNELAEETEELSKDEKGEEGKENKDSENSEDGNDGNKESGENNKEGENKEGLSEEEQKALQEKQEELNKEFEELQKEMDEMNQMNEEMKNSQNMDNLDEQREEVSEEQKNASEQLQQQQQQKASESQKKAGQKMQQMSQQLQSMMQSAQQMQMQENYEDLRQILDNLLMLSFNQEELMKEFRHIRKIDPKFVKLSQEQLKLKGDAGFIEDSLMSLSKRVFQIQSFVTREVTQMNKYMDESLDAIRRRIPEIASSKQQFTMTSVNNLALLLNDILDQMQQQMSQSMAGQQMNQKNNSSAPSMSDLQKQLNQKIQDLKKSGKSGRQLSEQLAKLAAEQEMIRNALKQSMGKGRKQMQGKKSGNGEAEGEEGDPYKEILQKMEKTEEDLVNKQLTEETIRRQKEILTRLLESEKSEKERELDKERKGETAKEKDRESPDANFDEYLKQKEMQVELLRTIPTSLKQYYKNEVNEYFKKIRK</sequence>
<feature type="compositionally biased region" description="Low complexity" evidence="1">
    <location>
        <begin position="951"/>
        <end position="963"/>
    </location>
</feature>
<feature type="region of interest" description="Disordered" evidence="1">
    <location>
        <begin position="951"/>
        <end position="974"/>
    </location>
</feature>
<accession>A0A315Z1J3</accession>
<gene>
    <name evidence="3" type="ORF">BC781_1093</name>
</gene>
<evidence type="ECO:0000313" key="3">
    <source>
        <dbReference type="EMBL" id="PWJ35990.1"/>
    </source>
</evidence>
<feature type="transmembrane region" description="Helical" evidence="2">
    <location>
        <begin position="151"/>
        <end position="170"/>
    </location>
</feature>
<evidence type="ECO:0000256" key="2">
    <source>
        <dbReference type="SAM" id="Phobius"/>
    </source>
</evidence>
<feature type="compositionally biased region" description="Polar residues" evidence="1">
    <location>
        <begin position="964"/>
        <end position="974"/>
    </location>
</feature>
<feature type="region of interest" description="Disordered" evidence="1">
    <location>
        <begin position="1016"/>
        <end position="1042"/>
    </location>
</feature>
<dbReference type="EMBL" id="QGDO01000009">
    <property type="protein sequence ID" value="PWJ35990.1"/>
    <property type="molecule type" value="Genomic_DNA"/>
</dbReference>
<proteinExistence type="predicted"/>
<evidence type="ECO:0000313" key="4">
    <source>
        <dbReference type="Proteomes" id="UP000245535"/>
    </source>
</evidence>
<feature type="transmembrane region" description="Helical" evidence="2">
    <location>
        <begin position="51"/>
        <end position="74"/>
    </location>
</feature>
<feature type="region of interest" description="Disordered" evidence="1">
    <location>
        <begin position="1077"/>
        <end position="1113"/>
    </location>
</feature>
<feature type="transmembrane region" description="Helical" evidence="2">
    <location>
        <begin position="21"/>
        <end position="39"/>
    </location>
</feature>
<protein>
    <submittedName>
        <fullName evidence="3">Uncharacterized protein DUF4175</fullName>
    </submittedName>
</protein>
<dbReference type="OrthoDB" id="9812498at2"/>
<evidence type="ECO:0000256" key="1">
    <source>
        <dbReference type="SAM" id="MobiDB-lite"/>
    </source>
</evidence>
<feature type="region of interest" description="Disordered" evidence="1">
    <location>
        <begin position="670"/>
        <end position="739"/>
    </location>
</feature>
<keyword evidence="4" id="KW-1185">Reference proteome</keyword>
<dbReference type="AlphaFoldDB" id="A0A315Z1J3"/>
<feature type="compositionally biased region" description="Basic and acidic residues" evidence="1">
    <location>
        <begin position="705"/>
        <end position="739"/>
    </location>
</feature>
<feature type="compositionally biased region" description="Low complexity" evidence="1">
    <location>
        <begin position="803"/>
        <end position="812"/>
    </location>
</feature>
<feature type="region of interest" description="Disordered" evidence="1">
    <location>
        <begin position="759"/>
        <end position="812"/>
    </location>
</feature>
<dbReference type="Proteomes" id="UP000245535">
    <property type="component" value="Unassembled WGS sequence"/>
</dbReference>
<organism evidence="3 4">
    <name type="scientific">Sediminitomix flava</name>
    <dbReference type="NCBI Taxonomy" id="379075"/>
    <lineage>
        <taxon>Bacteria</taxon>
        <taxon>Pseudomonadati</taxon>
        <taxon>Bacteroidota</taxon>
        <taxon>Cytophagia</taxon>
        <taxon>Cytophagales</taxon>
        <taxon>Flammeovirgaceae</taxon>
        <taxon>Sediminitomix</taxon>
    </lineage>
</organism>
<feature type="compositionally biased region" description="Basic and acidic residues" evidence="1">
    <location>
        <begin position="769"/>
        <end position="781"/>
    </location>
</feature>
<keyword evidence="2" id="KW-0812">Transmembrane</keyword>
<keyword evidence="2" id="KW-1133">Transmembrane helix</keyword>
<name>A0A315Z1J3_SEDFL</name>
<reference evidence="3 4" key="1">
    <citation type="submission" date="2018-03" db="EMBL/GenBank/DDBJ databases">
        <title>Genomic Encyclopedia of Archaeal and Bacterial Type Strains, Phase II (KMG-II): from individual species to whole genera.</title>
        <authorList>
            <person name="Goeker M."/>
        </authorList>
    </citation>
    <scope>NUCLEOTIDE SEQUENCE [LARGE SCALE GENOMIC DNA]</scope>
    <source>
        <strain evidence="3 4">DSM 28229</strain>
    </source>
</reference>